<dbReference type="PROSITE" id="PS00893">
    <property type="entry name" value="NUDIX_BOX"/>
    <property type="match status" value="1"/>
</dbReference>
<keyword evidence="8" id="KW-0520">NAD</keyword>
<dbReference type="Pfam" id="PF00293">
    <property type="entry name" value="NUDIX"/>
    <property type="match status" value="1"/>
</dbReference>
<evidence type="ECO:0000256" key="2">
    <source>
        <dbReference type="ARBA" id="ARBA00001947"/>
    </source>
</evidence>
<dbReference type="GO" id="GO:0005829">
    <property type="term" value="C:cytosol"/>
    <property type="evidence" value="ECO:0007669"/>
    <property type="project" value="TreeGrafter"/>
</dbReference>
<comment type="catalytic activity">
    <reaction evidence="9">
        <text>a 5'-end NAD(+)-phospho-ribonucleoside in mRNA + H2O = a 5'-end phospho-adenosine-phospho-ribonucleoside in mRNA + beta-nicotinamide D-ribonucleotide + 2 H(+)</text>
        <dbReference type="Rhea" id="RHEA:60876"/>
        <dbReference type="Rhea" id="RHEA-COMP:15698"/>
        <dbReference type="Rhea" id="RHEA-COMP:15719"/>
        <dbReference type="ChEBI" id="CHEBI:14649"/>
        <dbReference type="ChEBI" id="CHEBI:15377"/>
        <dbReference type="ChEBI" id="CHEBI:15378"/>
        <dbReference type="ChEBI" id="CHEBI:144029"/>
        <dbReference type="ChEBI" id="CHEBI:144051"/>
    </reaction>
    <physiologicalReaction direction="left-to-right" evidence="9">
        <dbReference type="Rhea" id="RHEA:60877"/>
    </physiologicalReaction>
</comment>
<evidence type="ECO:0000256" key="9">
    <source>
        <dbReference type="ARBA" id="ARBA00023679"/>
    </source>
</evidence>
<evidence type="ECO:0000256" key="5">
    <source>
        <dbReference type="ARBA" id="ARBA00022723"/>
    </source>
</evidence>
<comment type="similarity">
    <text evidence="3">Belongs to the Nudix hydrolase family. NudC subfamily.</text>
</comment>
<name>A0A267ERU0_9PLAT</name>
<evidence type="ECO:0000256" key="3">
    <source>
        <dbReference type="ARBA" id="ARBA00009595"/>
    </source>
</evidence>
<protein>
    <recommendedName>
        <fullName evidence="4">NAD(+) diphosphatase</fullName>
        <ecNumber evidence="4">3.6.1.22</ecNumber>
    </recommendedName>
</protein>
<keyword evidence="12" id="KW-1185">Reference proteome</keyword>
<dbReference type="GO" id="GO:0005777">
    <property type="term" value="C:peroxisome"/>
    <property type="evidence" value="ECO:0007669"/>
    <property type="project" value="TreeGrafter"/>
</dbReference>
<dbReference type="STRING" id="282301.A0A267ERU0"/>
<dbReference type="GO" id="GO:0006742">
    <property type="term" value="P:NADP+ catabolic process"/>
    <property type="evidence" value="ECO:0007669"/>
    <property type="project" value="TreeGrafter"/>
</dbReference>
<dbReference type="Gene3D" id="3.90.79.20">
    <property type="match status" value="1"/>
</dbReference>
<evidence type="ECO:0000256" key="8">
    <source>
        <dbReference type="ARBA" id="ARBA00023027"/>
    </source>
</evidence>
<proteinExistence type="inferred from homology"/>
<evidence type="ECO:0000256" key="6">
    <source>
        <dbReference type="ARBA" id="ARBA00022801"/>
    </source>
</evidence>
<keyword evidence="6" id="KW-0378">Hydrolase</keyword>
<accession>A0A267ERU0</accession>
<comment type="caution">
    <text evidence="11">The sequence shown here is derived from an EMBL/GenBank/DDBJ whole genome shotgun (WGS) entry which is preliminary data.</text>
</comment>
<dbReference type="NCBIfam" id="NF001299">
    <property type="entry name" value="PRK00241.1"/>
    <property type="match status" value="1"/>
</dbReference>
<gene>
    <name evidence="11" type="ORF">BOX15_Mlig010521g1</name>
</gene>
<dbReference type="PROSITE" id="PS51462">
    <property type="entry name" value="NUDIX"/>
    <property type="match status" value="1"/>
</dbReference>
<feature type="non-terminal residue" evidence="11">
    <location>
        <position position="1"/>
    </location>
</feature>
<dbReference type="CDD" id="cd03429">
    <property type="entry name" value="NUDIX_NADH_pyrophosphatase_Nudt13"/>
    <property type="match status" value="1"/>
</dbReference>
<dbReference type="PANTHER" id="PTHR42904">
    <property type="entry name" value="NUDIX HYDROLASE, NUDC SUBFAMILY"/>
    <property type="match status" value="1"/>
</dbReference>
<dbReference type="OrthoDB" id="10249612at2759"/>
<comment type="cofactor">
    <cofactor evidence="2">
        <name>Zn(2+)</name>
        <dbReference type="ChEBI" id="CHEBI:29105"/>
    </cofactor>
</comment>
<evidence type="ECO:0000256" key="1">
    <source>
        <dbReference type="ARBA" id="ARBA00001946"/>
    </source>
</evidence>
<evidence type="ECO:0000256" key="7">
    <source>
        <dbReference type="ARBA" id="ARBA00022842"/>
    </source>
</evidence>
<dbReference type="PANTHER" id="PTHR42904:SF6">
    <property type="entry name" value="NAD-CAPPED RNA HYDROLASE NUDT12"/>
    <property type="match status" value="1"/>
</dbReference>
<dbReference type="InterPro" id="IPR015797">
    <property type="entry name" value="NUDIX_hydrolase-like_dom_sf"/>
</dbReference>
<evidence type="ECO:0000313" key="11">
    <source>
        <dbReference type="EMBL" id="PAA64198.1"/>
    </source>
</evidence>
<organism evidence="11 12">
    <name type="scientific">Macrostomum lignano</name>
    <dbReference type="NCBI Taxonomy" id="282301"/>
    <lineage>
        <taxon>Eukaryota</taxon>
        <taxon>Metazoa</taxon>
        <taxon>Spiralia</taxon>
        <taxon>Lophotrochozoa</taxon>
        <taxon>Platyhelminthes</taxon>
        <taxon>Rhabditophora</taxon>
        <taxon>Macrostomorpha</taxon>
        <taxon>Macrostomida</taxon>
        <taxon>Macrostomidae</taxon>
        <taxon>Macrostomum</taxon>
    </lineage>
</organism>
<feature type="domain" description="Nudix hydrolase" evidence="10">
    <location>
        <begin position="199"/>
        <end position="332"/>
    </location>
</feature>
<evidence type="ECO:0000256" key="4">
    <source>
        <dbReference type="ARBA" id="ARBA00012381"/>
    </source>
</evidence>
<reference evidence="11 12" key="1">
    <citation type="submission" date="2017-06" db="EMBL/GenBank/DDBJ databases">
        <title>A platform for efficient transgenesis in Macrostomum lignano, a flatworm model organism for stem cell research.</title>
        <authorList>
            <person name="Berezikov E."/>
        </authorList>
    </citation>
    <scope>NUCLEOTIDE SEQUENCE [LARGE SCALE GENOMIC DNA]</scope>
    <source>
        <strain evidence="11">DV1</strain>
        <tissue evidence="11">Whole organism</tissue>
    </source>
</reference>
<dbReference type="Gene3D" id="3.90.79.10">
    <property type="entry name" value="Nucleoside Triphosphate Pyrophosphohydrolase"/>
    <property type="match status" value="1"/>
</dbReference>
<dbReference type="InterPro" id="IPR049734">
    <property type="entry name" value="NudC-like_C"/>
</dbReference>
<dbReference type="Proteomes" id="UP000215902">
    <property type="component" value="Unassembled WGS sequence"/>
</dbReference>
<dbReference type="InterPro" id="IPR050241">
    <property type="entry name" value="NAD-cap_RNA_hydrolase_NudC"/>
</dbReference>
<comment type="cofactor">
    <cofactor evidence="1">
        <name>Mg(2+)</name>
        <dbReference type="ChEBI" id="CHEBI:18420"/>
    </cofactor>
</comment>
<sequence>FTSSSQRVGFQPLHRLAELRPRPEQLERLRQSVRCKALLFDESLSPLLVPASSATKSGVFSPLLIPWPELRPELGPDDCPIVFLGGESDVDYANGDSYFAVAASDRLLAWARSAAFGVVQSPTRVQLMTSTRMIHLWGPARSLLAWHRYNRYCSACGGLTEIADAGHRLLCRNADCIVNGKQSKPGATAAWSDHPISHPRLDPSAIVLVTRGGRGSDQPSCLLARKPAFPSGMLSCLAGFAEAGESLEDCVRREVAEEVGLAVGEVTYRGSQAWPFPSQLMIGFEAATAEGDDINKIRLDTEELEFADWFTAAQVSDMLKRNSRWFVPPKAALAHQLIVEWLNSCC</sequence>
<dbReference type="GO" id="GO:0046872">
    <property type="term" value="F:metal ion binding"/>
    <property type="evidence" value="ECO:0007669"/>
    <property type="project" value="UniProtKB-KW"/>
</dbReference>
<dbReference type="EMBL" id="NIVC01001775">
    <property type="protein sequence ID" value="PAA64198.1"/>
    <property type="molecule type" value="Genomic_DNA"/>
</dbReference>
<dbReference type="GO" id="GO:0035529">
    <property type="term" value="F:NADH pyrophosphatase activity"/>
    <property type="evidence" value="ECO:0007669"/>
    <property type="project" value="TreeGrafter"/>
</dbReference>
<dbReference type="AlphaFoldDB" id="A0A267ERU0"/>
<keyword evidence="5" id="KW-0479">Metal-binding</keyword>
<dbReference type="InterPro" id="IPR000086">
    <property type="entry name" value="NUDIX_hydrolase_dom"/>
</dbReference>
<dbReference type="GO" id="GO:0019677">
    <property type="term" value="P:NAD+ catabolic process"/>
    <property type="evidence" value="ECO:0007669"/>
    <property type="project" value="TreeGrafter"/>
</dbReference>
<keyword evidence="7" id="KW-0460">Magnesium</keyword>
<dbReference type="EC" id="3.6.1.22" evidence="4"/>
<dbReference type="InterPro" id="IPR020084">
    <property type="entry name" value="NUDIX_hydrolase_CS"/>
</dbReference>
<evidence type="ECO:0000259" key="10">
    <source>
        <dbReference type="PROSITE" id="PS51462"/>
    </source>
</evidence>
<dbReference type="SUPFAM" id="SSF55811">
    <property type="entry name" value="Nudix"/>
    <property type="match status" value="1"/>
</dbReference>
<evidence type="ECO:0000313" key="12">
    <source>
        <dbReference type="Proteomes" id="UP000215902"/>
    </source>
</evidence>